<dbReference type="Gene3D" id="3.40.50.300">
    <property type="entry name" value="P-loop containing nucleotide triphosphate hydrolases"/>
    <property type="match status" value="1"/>
</dbReference>
<reference evidence="3 4" key="1">
    <citation type="journal article" date="2019" name="Nat. Ecol. Evol.">
        <title>Megaphylogeny resolves global patterns of mushroom evolution.</title>
        <authorList>
            <person name="Varga T."/>
            <person name="Krizsan K."/>
            <person name="Foldi C."/>
            <person name="Dima B."/>
            <person name="Sanchez-Garcia M."/>
            <person name="Sanchez-Ramirez S."/>
            <person name="Szollosi G.J."/>
            <person name="Szarkandi J.G."/>
            <person name="Papp V."/>
            <person name="Albert L."/>
            <person name="Andreopoulos W."/>
            <person name="Angelini C."/>
            <person name="Antonin V."/>
            <person name="Barry K.W."/>
            <person name="Bougher N.L."/>
            <person name="Buchanan P."/>
            <person name="Buyck B."/>
            <person name="Bense V."/>
            <person name="Catcheside P."/>
            <person name="Chovatia M."/>
            <person name="Cooper J."/>
            <person name="Damon W."/>
            <person name="Desjardin D."/>
            <person name="Finy P."/>
            <person name="Geml J."/>
            <person name="Haridas S."/>
            <person name="Hughes K."/>
            <person name="Justo A."/>
            <person name="Karasinski D."/>
            <person name="Kautmanova I."/>
            <person name="Kiss B."/>
            <person name="Kocsube S."/>
            <person name="Kotiranta H."/>
            <person name="LaButti K.M."/>
            <person name="Lechner B.E."/>
            <person name="Liimatainen K."/>
            <person name="Lipzen A."/>
            <person name="Lukacs Z."/>
            <person name="Mihaltcheva S."/>
            <person name="Morgado L.N."/>
            <person name="Niskanen T."/>
            <person name="Noordeloos M.E."/>
            <person name="Ohm R.A."/>
            <person name="Ortiz-Santana B."/>
            <person name="Ovrebo C."/>
            <person name="Racz N."/>
            <person name="Riley R."/>
            <person name="Savchenko A."/>
            <person name="Shiryaev A."/>
            <person name="Soop K."/>
            <person name="Spirin V."/>
            <person name="Szebenyi C."/>
            <person name="Tomsovsky M."/>
            <person name="Tulloss R.E."/>
            <person name="Uehling J."/>
            <person name="Grigoriev I.V."/>
            <person name="Vagvolgyi C."/>
            <person name="Papp T."/>
            <person name="Martin F.M."/>
            <person name="Miettinen O."/>
            <person name="Hibbett D.S."/>
            <person name="Nagy L.G."/>
        </authorList>
    </citation>
    <scope>NUCLEOTIDE SEQUENCE [LARGE SCALE GENOMIC DNA]</scope>
    <source>
        <strain evidence="3 4">CBS 309.79</strain>
    </source>
</reference>
<dbReference type="InterPro" id="IPR052732">
    <property type="entry name" value="Cell-binding_unc_protein"/>
</dbReference>
<protein>
    <submittedName>
        <fullName evidence="3">ATP dependent DNA ligase</fullName>
    </submittedName>
</protein>
<dbReference type="GO" id="GO:0016791">
    <property type="term" value="F:phosphatase activity"/>
    <property type="evidence" value="ECO:0007669"/>
    <property type="project" value="UniProtKB-ARBA"/>
</dbReference>
<dbReference type="AlphaFoldDB" id="A0A5C3QY91"/>
<dbReference type="CDD" id="cd14504">
    <property type="entry name" value="DUSP23"/>
    <property type="match status" value="1"/>
</dbReference>
<dbReference type="FunFam" id="3.90.190.10:FF:000157">
    <property type="entry name" value="Protein-tyrosine phosphatase"/>
    <property type="match status" value="1"/>
</dbReference>
<sequence length="870" mass="96768">MSAALNNLLGDLRLVGSLVEEFAASFLSQLPPNHQPLDSHHVLIASQEELCSAKGDATAELDHEVQHIYAAGLGGAPEQGQYHVVIIWTFGQLLRKRLGLPPRYFYIRLTEPISNSEIDRSFTSLLPGHPAPFHDPSFVDQLCMSLHLFGLHTDVMKHAETLIVASPSSPKGYIRLADAALKLEWLAKLAMLAYACAYDRAEDDQAVEAYCIKRLFQCSQQVEWGVLLQVGELETLPRAIRPTLLRSWSNRLRAALGASETQPTLCLLPKQYLSVPLPRTDKIHSECHTLPRWFRWLVPFRLAILSAPRHHKDVDALASLHIGIRHIVTLTEEEPLHPSFFRSRRVANTFIPISNYFPPSIEQMDQIIAIIQDEDNTPVAFHCGGGRGRAGTVAACYLAAFGFGPPDVTRTHPAMSAEDAISSLRMIRPGSIETERQEAFVGKWCGTIWKRQSVLPEIASEPPASDFEVTGSLSTSHDLILLVGLPGSGKSWFSYALIARQPKAWEYISQDESGSRASCERSIGRISGRAILDRCNPSPADRRDWLALASNWAKSPLAVFFDYDAGLCTSRAQRRTNHPRLPAGSRVVNAMKQMSTMLSPPTPAEGFAAVVTIRSFEAAHALVLHLSPPLGIYKFPRTAHLIDLGAMGSDDVLARQTLPNTGAQVSITEKVDGANMGFSLSSDRTKIVVQNRSHYVNTASHVQFKKLGSWVEGHRDDLIRILGTDKHFPERYTLYGEWLYATHSIAYTRLPDLFMAFDLYDRASDSWLSHAQLTDLLTGTDIHLVPEMYRGRFPDDQTVINMTQKPSLFYDGPVEGIYVKVENGSYVTSRQKVVRKDFIAGNQHWSKEKLRLNGILSESRGVATVGNVHK</sequence>
<keyword evidence="3" id="KW-0436">Ligase</keyword>
<dbReference type="InterPro" id="IPR029021">
    <property type="entry name" value="Prot-tyrosine_phosphatase-like"/>
</dbReference>
<evidence type="ECO:0000313" key="3">
    <source>
        <dbReference type="EMBL" id="TFL06318.1"/>
    </source>
</evidence>
<dbReference type="PROSITE" id="PS50056">
    <property type="entry name" value="TYR_PHOSPHATASE_2"/>
    <property type="match status" value="1"/>
</dbReference>
<dbReference type="GO" id="GO:0016874">
    <property type="term" value="F:ligase activity"/>
    <property type="evidence" value="ECO:0007669"/>
    <property type="project" value="UniProtKB-KW"/>
</dbReference>
<dbReference type="Proteomes" id="UP000305067">
    <property type="component" value="Unassembled WGS sequence"/>
</dbReference>
<feature type="domain" description="Tyrosine specific protein phosphatases" evidence="2">
    <location>
        <begin position="365"/>
        <end position="439"/>
    </location>
</feature>
<dbReference type="InterPro" id="IPR000387">
    <property type="entry name" value="Tyr_Pase_dom"/>
</dbReference>
<dbReference type="SUPFAM" id="SSF52799">
    <property type="entry name" value="(Phosphotyrosine protein) phosphatases II"/>
    <property type="match status" value="1"/>
</dbReference>
<dbReference type="EMBL" id="ML178815">
    <property type="protein sequence ID" value="TFL06318.1"/>
    <property type="molecule type" value="Genomic_DNA"/>
</dbReference>
<evidence type="ECO:0000259" key="2">
    <source>
        <dbReference type="PROSITE" id="PS50056"/>
    </source>
</evidence>
<evidence type="ECO:0000256" key="1">
    <source>
        <dbReference type="ARBA" id="ARBA00022801"/>
    </source>
</evidence>
<dbReference type="OrthoDB" id="432447at2759"/>
<dbReference type="Pfam" id="PF22547">
    <property type="entry name" value="2H-SAK"/>
    <property type="match status" value="1"/>
</dbReference>
<dbReference type="Gene3D" id="3.30.470.30">
    <property type="entry name" value="DNA ligase/mRNA capping enzyme"/>
    <property type="match status" value="1"/>
</dbReference>
<dbReference type="STRING" id="1884261.A0A5C3QY91"/>
<dbReference type="Pfam" id="PF22784">
    <property type="entry name" value="PTP-SAK"/>
    <property type="match status" value="1"/>
</dbReference>
<dbReference type="Gene3D" id="3.90.190.10">
    <property type="entry name" value="Protein tyrosine phosphatase superfamily"/>
    <property type="match status" value="1"/>
</dbReference>
<dbReference type="Pfam" id="PF09414">
    <property type="entry name" value="RNA_ligase"/>
    <property type="match status" value="1"/>
</dbReference>
<dbReference type="PANTHER" id="PTHR43883">
    <property type="entry name" value="SLR0207 PROTEIN"/>
    <property type="match status" value="1"/>
</dbReference>
<organism evidence="3 4">
    <name type="scientific">Pterulicium gracile</name>
    <dbReference type="NCBI Taxonomy" id="1884261"/>
    <lineage>
        <taxon>Eukaryota</taxon>
        <taxon>Fungi</taxon>
        <taxon>Dikarya</taxon>
        <taxon>Basidiomycota</taxon>
        <taxon>Agaricomycotina</taxon>
        <taxon>Agaricomycetes</taxon>
        <taxon>Agaricomycetidae</taxon>
        <taxon>Agaricales</taxon>
        <taxon>Pleurotineae</taxon>
        <taxon>Pterulaceae</taxon>
        <taxon>Pterulicium</taxon>
    </lineage>
</organism>
<dbReference type="SUPFAM" id="SSF56091">
    <property type="entry name" value="DNA ligase/mRNA capping enzyme, catalytic domain"/>
    <property type="match status" value="1"/>
</dbReference>
<dbReference type="InterPro" id="IPR054498">
    <property type="entry name" value="2H-SAK"/>
</dbReference>
<dbReference type="SUPFAM" id="SSF52540">
    <property type="entry name" value="P-loop containing nucleoside triphosphate hydrolases"/>
    <property type="match status" value="1"/>
</dbReference>
<dbReference type="InterPro" id="IPR021122">
    <property type="entry name" value="RNA_ligase_dom_REL/Rnl2"/>
</dbReference>
<dbReference type="InterPro" id="IPR057023">
    <property type="entry name" value="PTP-SAK"/>
</dbReference>
<name>A0A5C3QY91_9AGAR</name>
<accession>A0A5C3QY91</accession>
<dbReference type="PANTHER" id="PTHR43883:SF1">
    <property type="entry name" value="GLUCONOKINASE"/>
    <property type="match status" value="1"/>
</dbReference>
<proteinExistence type="predicted"/>
<evidence type="ECO:0000313" key="4">
    <source>
        <dbReference type="Proteomes" id="UP000305067"/>
    </source>
</evidence>
<dbReference type="InterPro" id="IPR027417">
    <property type="entry name" value="P-loop_NTPase"/>
</dbReference>
<keyword evidence="4" id="KW-1185">Reference proteome</keyword>
<keyword evidence="1" id="KW-0378">Hydrolase</keyword>
<gene>
    <name evidence="3" type="ORF">BDV98DRAFT_498968</name>
</gene>